<accession>A0A268S6L7</accession>
<dbReference type="PIRSF" id="PIRSF030140">
    <property type="entry name" value="UCP030140"/>
    <property type="match status" value="1"/>
</dbReference>
<dbReference type="AlphaFoldDB" id="A0A268S6L7"/>
<evidence type="ECO:0000313" key="2">
    <source>
        <dbReference type="Proteomes" id="UP000216133"/>
    </source>
</evidence>
<dbReference type="RefSeq" id="WP_095327892.1">
    <property type="nucleotide sequence ID" value="NZ_NPBS01000018.1"/>
</dbReference>
<dbReference type="EMBL" id="NPBS01000018">
    <property type="protein sequence ID" value="PAF27321.1"/>
    <property type="molecule type" value="Genomic_DNA"/>
</dbReference>
<reference evidence="1 2" key="1">
    <citation type="submission" date="2017-07" db="EMBL/GenBank/DDBJ databases">
        <title>Isolation and whole genome analysis of endospore-forming bacteria from heroin.</title>
        <authorList>
            <person name="Kalinowski J."/>
            <person name="Ahrens B."/>
            <person name="Al-Dilaimi A."/>
            <person name="Winkler A."/>
            <person name="Wibberg D."/>
            <person name="Schleenbecker U."/>
            <person name="Ruckert C."/>
            <person name="Wolfel R."/>
            <person name="Grass G."/>
        </authorList>
    </citation>
    <scope>NUCLEOTIDE SEQUENCE [LARGE SCALE GENOMIC DNA]</scope>
    <source>
        <strain evidence="1 2">7523-2</strain>
    </source>
</reference>
<organism evidence="1 2">
    <name type="scientific">Shouchella clausii</name>
    <name type="common">Alkalihalobacillus clausii</name>
    <dbReference type="NCBI Taxonomy" id="79880"/>
    <lineage>
        <taxon>Bacteria</taxon>
        <taxon>Bacillati</taxon>
        <taxon>Bacillota</taxon>
        <taxon>Bacilli</taxon>
        <taxon>Bacillales</taxon>
        <taxon>Bacillaceae</taxon>
        <taxon>Shouchella</taxon>
    </lineage>
</organism>
<evidence type="ECO:0008006" key="3">
    <source>
        <dbReference type="Google" id="ProtNLM"/>
    </source>
</evidence>
<gene>
    <name evidence="1" type="ORF">CHH61_04115</name>
</gene>
<protein>
    <recommendedName>
        <fullName evidence="3">dUTPase</fullName>
    </recommendedName>
</protein>
<dbReference type="SUPFAM" id="SSF101386">
    <property type="entry name" value="all-alpha NTP pyrophosphatases"/>
    <property type="match status" value="1"/>
</dbReference>
<dbReference type="CDD" id="cd11527">
    <property type="entry name" value="NTP-PPase_dUTPase"/>
    <property type="match status" value="1"/>
</dbReference>
<dbReference type="Gene3D" id="1.10.4010.10">
    <property type="entry name" value="Type II deoxyuridine triphosphatase"/>
    <property type="match status" value="1"/>
</dbReference>
<proteinExistence type="predicted"/>
<evidence type="ECO:0000313" key="1">
    <source>
        <dbReference type="EMBL" id="PAF27321.1"/>
    </source>
</evidence>
<dbReference type="Proteomes" id="UP000216133">
    <property type="component" value="Unassembled WGS sequence"/>
</dbReference>
<sequence length="188" mass="22158">MNLTNLFKMQKDLDQKIIQKHGLKNMDRLPYLILALQVELGECANEWRGFKFWSENNSPKPPKHNWRVSEDGLNKEWIPDWGYESYPLLEEYVDCLHFVLSIGIHHGFDKEVAGLSIEDVYVGDITEQFSELMRADWHKCVIGDGDYYHRGLEMFLSLGEMLGFTWGEIEQAYLQKNEINHKRQEKGY</sequence>
<dbReference type="InterPro" id="IPR014871">
    <property type="entry name" value="dUTPase/dCTP_pyrophosphatase"/>
</dbReference>
<dbReference type="Pfam" id="PF08761">
    <property type="entry name" value="dUTPase_2"/>
    <property type="match status" value="2"/>
</dbReference>
<name>A0A268S6L7_SHOCL</name>
<dbReference type="InterPro" id="IPR016947">
    <property type="entry name" value="UCP030140"/>
</dbReference>
<comment type="caution">
    <text evidence="1">The sequence shown here is derived from an EMBL/GenBank/DDBJ whole genome shotgun (WGS) entry which is preliminary data.</text>
</comment>